<dbReference type="EMBL" id="VDCV01000014">
    <property type="protein sequence ID" value="KAB5527574.1"/>
    <property type="molecule type" value="Genomic_DNA"/>
</dbReference>
<dbReference type="Proteomes" id="UP000326939">
    <property type="component" value="Chromosome 14"/>
</dbReference>
<comment type="caution">
    <text evidence="1">The sequence shown here is derived from an EMBL/GenBank/DDBJ whole genome shotgun (WGS) entry which is preliminary data.</text>
</comment>
<keyword evidence="2" id="KW-1185">Reference proteome</keyword>
<name>A0A5N5KA94_9ROSI</name>
<reference evidence="2" key="1">
    <citation type="journal article" date="2019" name="Gigascience">
        <title>De novo genome assembly of the endangered Acer yangbiense, a plant species with extremely small populations endemic to Yunnan Province, China.</title>
        <authorList>
            <person name="Yang J."/>
            <person name="Wariss H.M."/>
            <person name="Tao L."/>
            <person name="Zhang R."/>
            <person name="Yun Q."/>
            <person name="Hollingsworth P."/>
            <person name="Dao Z."/>
            <person name="Luo G."/>
            <person name="Guo H."/>
            <person name="Ma Y."/>
            <person name="Sun W."/>
        </authorList>
    </citation>
    <scope>NUCLEOTIDE SEQUENCE [LARGE SCALE GENOMIC DNA]</scope>
    <source>
        <strain evidence="2">cv. br00</strain>
    </source>
</reference>
<dbReference type="AlphaFoldDB" id="A0A5N5KA94"/>
<evidence type="ECO:0000313" key="1">
    <source>
        <dbReference type="EMBL" id="KAB5527574.1"/>
    </source>
</evidence>
<proteinExistence type="predicted"/>
<evidence type="ECO:0000313" key="2">
    <source>
        <dbReference type="Proteomes" id="UP000326939"/>
    </source>
</evidence>
<accession>A0A5N5KA94</accession>
<protein>
    <submittedName>
        <fullName evidence="1">Uncharacterized protein</fullName>
    </submittedName>
</protein>
<sequence>MSPNIKTNLIDDDRTDNRVDPPLLTLRNEFTECVEAVIADDILGCFLKPSLVDVDLQWAICAPLKVQNTDEVHENDMEKILILLIVFELCEIASVSKVLCVLLWVRGVLQNTEHYGWVLLDLVVSIVYAPKNKLALDDYTAHSRAVATIIHRGFATEKGASCEVTLSGFALVVLLLNSDKYSSHEVI</sequence>
<organism evidence="1 2">
    <name type="scientific">Salix brachista</name>
    <dbReference type="NCBI Taxonomy" id="2182728"/>
    <lineage>
        <taxon>Eukaryota</taxon>
        <taxon>Viridiplantae</taxon>
        <taxon>Streptophyta</taxon>
        <taxon>Embryophyta</taxon>
        <taxon>Tracheophyta</taxon>
        <taxon>Spermatophyta</taxon>
        <taxon>Magnoliopsida</taxon>
        <taxon>eudicotyledons</taxon>
        <taxon>Gunneridae</taxon>
        <taxon>Pentapetalae</taxon>
        <taxon>rosids</taxon>
        <taxon>fabids</taxon>
        <taxon>Malpighiales</taxon>
        <taxon>Salicaceae</taxon>
        <taxon>Saliceae</taxon>
        <taxon>Salix</taxon>
    </lineage>
</organism>
<gene>
    <name evidence="1" type="ORF">DKX38_021421</name>
</gene>